<keyword evidence="2" id="KW-0540">Nuclease</keyword>
<gene>
    <name evidence="2" type="ordered locus">Pedsa_3803</name>
</gene>
<dbReference type="Gene3D" id="3.60.10.10">
    <property type="entry name" value="Endonuclease/exonuclease/phosphatase"/>
    <property type="match status" value="1"/>
</dbReference>
<evidence type="ECO:0000313" key="3">
    <source>
        <dbReference type="Proteomes" id="UP000000310"/>
    </source>
</evidence>
<keyword evidence="2" id="KW-0378">Hydrolase</keyword>
<dbReference type="PANTHER" id="PTHR41349">
    <property type="match status" value="1"/>
</dbReference>
<dbReference type="PANTHER" id="PTHR41349:SF1">
    <property type="entry name" value="PROTEIN CBG08683"/>
    <property type="match status" value="1"/>
</dbReference>
<protein>
    <submittedName>
        <fullName evidence="2">Endonuclease/exonuclease/phosphatase</fullName>
    </submittedName>
</protein>
<feature type="domain" description="Endonuclease/exonuclease/phosphatase" evidence="1">
    <location>
        <begin position="30"/>
        <end position="292"/>
    </location>
</feature>
<dbReference type="GO" id="GO:0004519">
    <property type="term" value="F:endonuclease activity"/>
    <property type="evidence" value="ECO:0007669"/>
    <property type="project" value="UniProtKB-KW"/>
</dbReference>
<dbReference type="KEGG" id="psn:Pedsa_3803"/>
<name>F0S759_PSESL</name>
<dbReference type="RefSeq" id="WP_013634812.1">
    <property type="nucleotide sequence ID" value="NC_015177.1"/>
</dbReference>
<sequence>MMKKQLFIILITVLTISVQNIAKAQEFKVLQFNIWQEGTTVDGGFSAIVDEIIRLDADLIAFSEVRNYGQTKFNEKIADALAKQGKKFYSFYSYDSGILSRYPIIDHKTIFPEKDDQGSLYKAIISLKGKQVAFYTAHLDYKYAANYLSRGYHSSTWKKLEQPVLNVDSILKDNLMSQRDEAIKAFINDAFKESKQGRLVILGGDFNEPSHLDWTENTKHLFERKVAVRWSVPARLEANNFIDAYREKYPNNITHPGITFPVYNKNVDFKKLVWAPESDDRDRIDYIFYYPNPKLKFKNIAMVGPQESIAFGEVILEKTKDPLILPKGIWPTDHRAVIATFKIN</sequence>
<dbReference type="HOGENOM" id="CLU_049141_0_0_10"/>
<proteinExistence type="predicted"/>
<dbReference type="Pfam" id="PF03372">
    <property type="entry name" value="Exo_endo_phos"/>
    <property type="match status" value="1"/>
</dbReference>
<dbReference type="InterPro" id="IPR036691">
    <property type="entry name" value="Endo/exonu/phosph_ase_sf"/>
</dbReference>
<evidence type="ECO:0000259" key="1">
    <source>
        <dbReference type="Pfam" id="PF03372"/>
    </source>
</evidence>
<dbReference type="AlphaFoldDB" id="F0S759"/>
<evidence type="ECO:0000313" key="2">
    <source>
        <dbReference type="EMBL" id="ADY54332.1"/>
    </source>
</evidence>
<dbReference type="eggNOG" id="COG3021">
    <property type="taxonomic scope" value="Bacteria"/>
</dbReference>
<reference evidence="3" key="2">
    <citation type="submission" date="2011-02" db="EMBL/GenBank/DDBJ databases">
        <title>The complete genome of Pedobacter saltans DSM 12145.</title>
        <authorList>
            <consortium name="US DOE Joint Genome Institute (JGI-PGF)"/>
            <person name="Lucas S."/>
            <person name="Copeland A."/>
            <person name="Lapidus A."/>
            <person name="Bruce D."/>
            <person name="Goodwin L."/>
            <person name="Pitluck S."/>
            <person name="Kyrpides N."/>
            <person name="Mavromatis K."/>
            <person name="Pagani I."/>
            <person name="Ivanova N."/>
            <person name="Ovchinnikova G."/>
            <person name="Lu M."/>
            <person name="Detter J.C."/>
            <person name="Han C."/>
            <person name="Land M."/>
            <person name="Hauser L."/>
            <person name="Markowitz V."/>
            <person name="Cheng J.-F."/>
            <person name="Hugenholtz P."/>
            <person name="Woyke T."/>
            <person name="Wu D."/>
            <person name="Tindall B."/>
            <person name="Pomrenke H.G."/>
            <person name="Brambilla E."/>
            <person name="Klenk H.-P."/>
            <person name="Eisen J.A."/>
        </authorList>
    </citation>
    <scope>NUCLEOTIDE SEQUENCE [LARGE SCALE GENOMIC DNA]</scope>
    <source>
        <strain evidence="3">ATCC 51119 / DSM 12145 / JCM 21818 / LMG 10337 / NBRC 100064 / NCIMB 13643</strain>
    </source>
</reference>
<keyword evidence="2" id="KW-0255">Endonuclease</keyword>
<dbReference type="STRING" id="762903.Pedsa_3803"/>
<keyword evidence="3" id="KW-1185">Reference proteome</keyword>
<dbReference type="SUPFAM" id="SSF56219">
    <property type="entry name" value="DNase I-like"/>
    <property type="match status" value="1"/>
</dbReference>
<reference evidence="2 3" key="1">
    <citation type="journal article" date="2011" name="Stand. Genomic Sci.">
        <title>Complete genome sequence of the gliding, heparinolytic Pedobacter saltans type strain (113).</title>
        <authorList>
            <person name="Liolios K."/>
            <person name="Sikorski J."/>
            <person name="Lu M."/>
            <person name="Nolan M."/>
            <person name="Lapidus A."/>
            <person name="Lucas S."/>
            <person name="Hammon N."/>
            <person name="Deshpande S."/>
            <person name="Cheng J.F."/>
            <person name="Tapia R."/>
            <person name="Han C."/>
            <person name="Goodwin L."/>
            <person name="Pitluck S."/>
            <person name="Huntemann M."/>
            <person name="Ivanova N."/>
            <person name="Pagani I."/>
            <person name="Mavromatis K."/>
            <person name="Ovchinikova G."/>
            <person name="Pati A."/>
            <person name="Chen A."/>
            <person name="Palaniappan K."/>
            <person name="Land M."/>
            <person name="Hauser L."/>
            <person name="Brambilla E.M."/>
            <person name="Kotsyurbenko O."/>
            <person name="Rohde M."/>
            <person name="Tindall B.J."/>
            <person name="Abt B."/>
            <person name="Goker M."/>
            <person name="Detter J.C."/>
            <person name="Woyke T."/>
            <person name="Bristow J."/>
            <person name="Eisen J.A."/>
            <person name="Markowitz V."/>
            <person name="Hugenholtz P."/>
            <person name="Klenk H.P."/>
            <person name="Kyrpides N.C."/>
        </authorList>
    </citation>
    <scope>NUCLEOTIDE SEQUENCE [LARGE SCALE GENOMIC DNA]</scope>
    <source>
        <strain evidence="3">ATCC 51119 / DSM 12145 / JCM 21818 / LMG 10337 / NBRC 100064 / NCIMB 13643</strain>
    </source>
</reference>
<dbReference type="InterPro" id="IPR005135">
    <property type="entry name" value="Endo/exonuclease/phosphatase"/>
</dbReference>
<dbReference type="EMBL" id="CP002545">
    <property type="protein sequence ID" value="ADY54332.1"/>
    <property type="molecule type" value="Genomic_DNA"/>
</dbReference>
<organism evidence="2 3">
    <name type="scientific">Pseudopedobacter saltans (strain ATCC 51119 / DSM 12145 / JCM 21818 / CCUG 39354 / LMG 10337 / NBRC 100064 / NCIMB 13643)</name>
    <name type="common">Pedobacter saltans</name>
    <dbReference type="NCBI Taxonomy" id="762903"/>
    <lineage>
        <taxon>Bacteria</taxon>
        <taxon>Pseudomonadati</taxon>
        <taxon>Bacteroidota</taxon>
        <taxon>Sphingobacteriia</taxon>
        <taxon>Sphingobacteriales</taxon>
        <taxon>Sphingobacteriaceae</taxon>
        <taxon>Pseudopedobacter</taxon>
    </lineage>
</organism>
<dbReference type="Proteomes" id="UP000000310">
    <property type="component" value="Chromosome"/>
</dbReference>
<accession>F0S759</accession>